<organism evidence="1 2">
    <name type="scientific">Zalaria obscura</name>
    <dbReference type="NCBI Taxonomy" id="2024903"/>
    <lineage>
        <taxon>Eukaryota</taxon>
        <taxon>Fungi</taxon>
        <taxon>Dikarya</taxon>
        <taxon>Ascomycota</taxon>
        <taxon>Pezizomycotina</taxon>
        <taxon>Dothideomycetes</taxon>
        <taxon>Dothideomycetidae</taxon>
        <taxon>Dothideales</taxon>
        <taxon>Zalariaceae</taxon>
        <taxon>Zalaria</taxon>
    </lineage>
</organism>
<evidence type="ECO:0000313" key="2">
    <source>
        <dbReference type="Proteomes" id="UP001320706"/>
    </source>
</evidence>
<dbReference type="EMBL" id="JAMKPW020000001">
    <property type="protein sequence ID" value="KAK8221928.1"/>
    <property type="molecule type" value="Genomic_DNA"/>
</dbReference>
<reference evidence="1" key="1">
    <citation type="submission" date="2024-02" db="EMBL/GenBank/DDBJ databases">
        <title>Metagenome Assembled Genome of Zalaria obscura JY119.</title>
        <authorList>
            <person name="Vighnesh L."/>
            <person name="Jagadeeshwari U."/>
            <person name="Venkata Ramana C."/>
            <person name="Sasikala C."/>
        </authorList>
    </citation>
    <scope>NUCLEOTIDE SEQUENCE</scope>
    <source>
        <strain evidence="1">JY119</strain>
    </source>
</reference>
<gene>
    <name evidence="1" type="ORF">M8818_000093</name>
</gene>
<sequence length="185" mass="20820">MVITKISPPTYLHRNSQPGWRTIPYRSLTRPDPPFGTLRTQKQASIAPITRGSSSFRANSVHMGRREENIGWDQKAYLLGERTLAMHKRSVPPTMSVRMETGCQRTEAKCKLSYFLLWTISIEVVAPSLSDERQITWSIESMDYAIHMATSLLNPVHRMPHGAEESAAAHIPIITGRFKTAESSA</sequence>
<proteinExistence type="predicted"/>
<dbReference type="Proteomes" id="UP001320706">
    <property type="component" value="Unassembled WGS sequence"/>
</dbReference>
<accession>A0ACC3SNL6</accession>
<name>A0ACC3SNL6_9PEZI</name>
<evidence type="ECO:0000313" key="1">
    <source>
        <dbReference type="EMBL" id="KAK8221928.1"/>
    </source>
</evidence>
<keyword evidence="2" id="KW-1185">Reference proteome</keyword>
<comment type="caution">
    <text evidence="1">The sequence shown here is derived from an EMBL/GenBank/DDBJ whole genome shotgun (WGS) entry which is preliminary data.</text>
</comment>
<protein>
    <submittedName>
        <fullName evidence="1">Uncharacterized protein</fullName>
    </submittedName>
</protein>